<dbReference type="PANTHER" id="PTHR47738:SF2">
    <property type="entry name" value="PTS SYSTEM FRUCTOSE-LIKE EIIA COMPONENT"/>
    <property type="match status" value="1"/>
</dbReference>
<comment type="subcellular location">
    <subcellularLocation>
        <location evidence="1">Cytoplasm</location>
    </subcellularLocation>
</comment>
<keyword evidence="6" id="KW-0598">Phosphotransferase system</keyword>
<evidence type="ECO:0000256" key="2">
    <source>
        <dbReference type="ARBA" id="ARBA00022448"/>
    </source>
</evidence>
<dbReference type="OrthoDB" id="95460at2"/>
<dbReference type="SUPFAM" id="SSF55804">
    <property type="entry name" value="Phoshotransferase/anion transport protein"/>
    <property type="match status" value="1"/>
</dbReference>
<organism evidence="8">
    <name type="scientific">Tepidanaerobacter syntrophicus</name>
    <dbReference type="NCBI Taxonomy" id="224999"/>
    <lineage>
        <taxon>Bacteria</taxon>
        <taxon>Bacillati</taxon>
        <taxon>Bacillota</taxon>
        <taxon>Clostridia</taxon>
        <taxon>Thermosediminibacterales</taxon>
        <taxon>Tepidanaerobacteraceae</taxon>
        <taxon>Tepidanaerobacter</taxon>
    </lineage>
</organism>
<evidence type="ECO:0000256" key="4">
    <source>
        <dbReference type="ARBA" id="ARBA00022597"/>
    </source>
</evidence>
<dbReference type="InterPro" id="IPR004715">
    <property type="entry name" value="PTS_IIA_fruc"/>
</dbReference>
<reference evidence="8" key="1">
    <citation type="journal article" date="2016" name="Genome Announc.">
        <title>Draft Genome Sequence of the Syntrophic Lactate-Degrading Bacterium Tepidanaerobacter syntrophicus JLT.</title>
        <authorList>
            <person name="Matsuura N."/>
            <person name="Ohashi A."/>
            <person name="Tourlousse D.M."/>
            <person name="Sekiguchi Y."/>
        </authorList>
    </citation>
    <scope>NUCLEOTIDE SEQUENCE [LARGE SCALE GENOMIC DNA]</scope>
    <source>
        <strain evidence="8">JL</strain>
    </source>
</reference>
<accession>A0A0U9HLH6</accession>
<dbReference type="NCBIfam" id="TIGR00848">
    <property type="entry name" value="fruA"/>
    <property type="match status" value="1"/>
</dbReference>
<evidence type="ECO:0000256" key="5">
    <source>
        <dbReference type="ARBA" id="ARBA00022679"/>
    </source>
</evidence>
<dbReference type="InterPro" id="IPR016152">
    <property type="entry name" value="PTrfase/Anion_transptr"/>
</dbReference>
<dbReference type="AlphaFoldDB" id="A0A0U9HLH6"/>
<evidence type="ECO:0000313" key="9">
    <source>
        <dbReference type="Proteomes" id="UP000062160"/>
    </source>
</evidence>
<evidence type="ECO:0000256" key="3">
    <source>
        <dbReference type="ARBA" id="ARBA00022553"/>
    </source>
</evidence>
<dbReference type="STRING" id="224999.GCA_001485475_00936"/>
<evidence type="ECO:0000259" key="7">
    <source>
        <dbReference type="PROSITE" id="PS51094"/>
    </source>
</evidence>
<dbReference type="PROSITE" id="PS51094">
    <property type="entry name" value="PTS_EIIA_TYPE_2"/>
    <property type="match status" value="1"/>
</dbReference>
<dbReference type="GO" id="GO:0009401">
    <property type="term" value="P:phosphoenolpyruvate-dependent sugar phosphotransferase system"/>
    <property type="evidence" value="ECO:0007669"/>
    <property type="project" value="UniProtKB-KW"/>
</dbReference>
<protein>
    <submittedName>
        <fullName evidence="8">PTS system, nitrogen regulatory IIA component</fullName>
    </submittedName>
</protein>
<evidence type="ECO:0000256" key="1">
    <source>
        <dbReference type="ARBA" id="ARBA00004496"/>
    </source>
</evidence>
<dbReference type="GO" id="GO:0016020">
    <property type="term" value="C:membrane"/>
    <property type="evidence" value="ECO:0007669"/>
    <property type="project" value="InterPro"/>
</dbReference>
<proteinExistence type="predicted"/>
<evidence type="ECO:0000256" key="6">
    <source>
        <dbReference type="ARBA" id="ARBA00022683"/>
    </source>
</evidence>
<dbReference type="CDD" id="cd00211">
    <property type="entry name" value="PTS_IIA_fru"/>
    <property type="match status" value="1"/>
</dbReference>
<evidence type="ECO:0000313" key="8">
    <source>
        <dbReference type="EMBL" id="GAQ24927.1"/>
    </source>
</evidence>
<keyword evidence="3" id="KW-0597">Phosphoprotein</keyword>
<keyword evidence="4" id="KW-0762">Sugar transport</keyword>
<dbReference type="FunFam" id="3.40.930.10:FF:000009">
    <property type="entry name" value="PTS system, fructose specific IIABC component"/>
    <property type="match status" value="1"/>
</dbReference>
<dbReference type="PROSITE" id="PS00372">
    <property type="entry name" value="PTS_EIIA_TYPE_2_HIS"/>
    <property type="match status" value="1"/>
</dbReference>
<dbReference type="Gene3D" id="3.40.930.10">
    <property type="entry name" value="Mannitol-specific EII, Chain A"/>
    <property type="match status" value="1"/>
</dbReference>
<dbReference type="GO" id="GO:0008982">
    <property type="term" value="F:protein-N(PI)-phosphohistidine-sugar phosphotransferase activity"/>
    <property type="evidence" value="ECO:0007669"/>
    <property type="project" value="InterPro"/>
</dbReference>
<keyword evidence="2" id="KW-0813">Transport</keyword>
<dbReference type="Proteomes" id="UP000062160">
    <property type="component" value="Unassembled WGS sequence"/>
</dbReference>
<dbReference type="EMBL" id="DF977000">
    <property type="protein sequence ID" value="GAQ24927.1"/>
    <property type="molecule type" value="Genomic_DNA"/>
</dbReference>
<dbReference type="RefSeq" id="WP_059032207.1">
    <property type="nucleotide sequence ID" value="NZ_BSDW01000001.1"/>
</dbReference>
<sequence>MEIRDMFSKERTSFDLKATTKEEVIDELIDILYKDGKITDKEEFKKAVLKREEEFSTGIGMGIAIPHGKSAAVKEASIVFGKSTKGIDFNSMDGEPAHLFFLIAVPEESDDVHLKALSEISRRLMHEEVREKLYKAQSFEDFIEAF</sequence>
<keyword evidence="9" id="KW-1185">Reference proteome</keyword>
<dbReference type="InterPro" id="IPR051541">
    <property type="entry name" value="PTS_SugarTrans_NitroReg"/>
</dbReference>
<name>A0A0U9HLH6_9FIRM</name>
<feature type="domain" description="PTS EIIA type-2" evidence="7">
    <location>
        <begin position="5"/>
        <end position="146"/>
    </location>
</feature>
<dbReference type="GO" id="GO:0005737">
    <property type="term" value="C:cytoplasm"/>
    <property type="evidence" value="ECO:0007669"/>
    <property type="project" value="UniProtKB-SubCell"/>
</dbReference>
<dbReference type="InterPro" id="IPR002178">
    <property type="entry name" value="PTS_EIIA_type-2_dom"/>
</dbReference>
<gene>
    <name evidence="8" type="ORF">TSYNT_6312</name>
</gene>
<dbReference type="Pfam" id="PF00359">
    <property type="entry name" value="PTS_EIIA_2"/>
    <property type="match status" value="1"/>
</dbReference>
<dbReference type="PANTHER" id="PTHR47738">
    <property type="entry name" value="PTS SYSTEM FRUCTOSE-LIKE EIIA COMPONENT-RELATED"/>
    <property type="match status" value="1"/>
</dbReference>
<keyword evidence="5" id="KW-0808">Transferase</keyword>